<dbReference type="SMART" id="SM00491">
    <property type="entry name" value="HELICc2"/>
    <property type="match status" value="1"/>
</dbReference>
<dbReference type="Pfam" id="PF13307">
    <property type="entry name" value="Helicase_C_2"/>
    <property type="match status" value="1"/>
</dbReference>
<evidence type="ECO:0000259" key="5">
    <source>
        <dbReference type="PROSITE" id="PS51193"/>
    </source>
</evidence>
<evidence type="ECO:0000313" key="6">
    <source>
        <dbReference type="EMBL" id="TKB52805.1"/>
    </source>
</evidence>
<dbReference type="RefSeq" id="WP_136864428.1">
    <property type="nucleotide sequence ID" value="NZ_SWCJ01000014.1"/>
</dbReference>
<dbReference type="GO" id="GO:0016818">
    <property type="term" value="F:hydrolase activity, acting on acid anhydrides, in phosphorus-containing anhydrides"/>
    <property type="evidence" value="ECO:0007669"/>
    <property type="project" value="InterPro"/>
</dbReference>
<dbReference type="AlphaFoldDB" id="A0A4U1BPR1"/>
<protein>
    <submittedName>
        <fullName evidence="6">ATP-dependent DNA helicase</fullName>
    </submittedName>
</protein>
<comment type="caution">
    <text evidence="6">The sequence shown here is derived from an EMBL/GenBank/DDBJ whole genome shotgun (WGS) entry which is preliminary data.</text>
</comment>
<evidence type="ECO:0000256" key="1">
    <source>
        <dbReference type="ARBA" id="ARBA00022741"/>
    </source>
</evidence>
<dbReference type="InterPro" id="IPR027417">
    <property type="entry name" value="P-loop_NTPase"/>
</dbReference>
<dbReference type="EMBL" id="SWCJ01000014">
    <property type="protein sequence ID" value="TKB52805.1"/>
    <property type="molecule type" value="Genomic_DNA"/>
</dbReference>
<keyword evidence="1" id="KW-0547">Nucleotide-binding</keyword>
<dbReference type="PANTHER" id="PTHR11472:SF34">
    <property type="entry name" value="REGULATOR OF TELOMERE ELONGATION HELICASE 1"/>
    <property type="match status" value="1"/>
</dbReference>
<proteinExistence type="inferred from homology"/>
<dbReference type="GO" id="GO:0005524">
    <property type="term" value="F:ATP binding"/>
    <property type="evidence" value="ECO:0007669"/>
    <property type="project" value="UniProtKB-KW"/>
</dbReference>
<dbReference type="SUPFAM" id="SSF52540">
    <property type="entry name" value="P-loop containing nucleoside triphosphate hydrolases"/>
    <property type="match status" value="2"/>
</dbReference>
<dbReference type="GO" id="GO:0003676">
    <property type="term" value="F:nucleic acid binding"/>
    <property type="evidence" value="ECO:0007669"/>
    <property type="project" value="InterPro"/>
</dbReference>
<dbReference type="GO" id="GO:0006281">
    <property type="term" value="P:DNA repair"/>
    <property type="evidence" value="ECO:0007669"/>
    <property type="project" value="TreeGrafter"/>
</dbReference>
<dbReference type="InterPro" id="IPR014013">
    <property type="entry name" value="Helic_SF1/SF2_ATP-bd_DinG/Rad3"/>
</dbReference>
<dbReference type="Proteomes" id="UP000305675">
    <property type="component" value="Unassembled WGS sequence"/>
</dbReference>
<keyword evidence="7" id="KW-1185">Reference proteome</keyword>
<dbReference type="SMART" id="SM00487">
    <property type="entry name" value="DEXDc"/>
    <property type="match status" value="1"/>
</dbReference>
<dbReference type="InterPro" id="IPR006555">
    <property type="entry name" value="ATP-dep_Helicase_C"/>
</dbReference>
<dbReference type="InterPro" id="IPR045028">
    <property type="entry name" value="DinG/Rad3-like"/>
</dbReference>
<name>A0A4U1BPR1_9GAMM</name>
<dbReference type="Gene3D" id="3.40.50.300">
    <property type="entry name" value="P-loop containing nucleotide triphosphate hydrolases"/>
    <property type="match status" value="2"/>
</dbReference>
<dbReference type="PANTHER" id="PTHR11472">
    <property type="entry name" value="DNA REPAIR DEAD HELICASE RAD3/XP-D SUBFAMILY MEMBER"/>
    <property type="match status" value="1"/>
</dbReference>
<evidence type="ECO:0000256" key="3">
    <source>
        <dbReference type="ARBA" id="ARBA00022840"/>
    </source>
</evidence>
<evidence type="ECO:0000313" key="7">
    <source>
        <dbReference type="Proteomes" id="UP000305675"/>
    </source>
</evidence>
<dbReference type="OrthoDB" id="9805194at2"/>
<sequence length="640" mass="71889">MARFPTKIEQAFSRDGMLADKLNQFRYRKSQQQLAKAIANHTKPRQVLVAEAGTGIGKTFAYLLPALLSGKKVAISTGTKNLQDQLFFKDVPALLPLIEAGCKVALLKGRGNYLCPHHLGRHLADPENQTPIEMDQMIRIRSWANGTSTGDMAEMDSLAEDAPILRKVTSTNDNCLGQKCPEFERCFLKRARAKALAADVVVINHHLFFADSSLKETGFGELLPKLDWIMFDEAHQLPDIALNRFGERFNSSSLVYLARDVKRLYQLLKDCKSLETKADDLISWSDDLAEALSKFGISNWLELVKVESVIYTLGGVATALARLTKELGFHIGRDELADNCYERSARLQGIVEHFIKPEPSQVYLLERRNQGFSLVSTPLSVRDKLTELYNQYHCAWLFTSATLQVDGNFSYFTKQMALDSATTLTLDSPFNYQKQALMCVPRGLYEPHDARMADQLTEIADKLINAADGRTFLLFTSYHMMHQVGERLSRLQTRPLLVQGMDSKRQLLHRYHAYGNAVLLGTSAFWEGVDVRGRGLCCVMIDKLPFVSPDDPLARARVNACERSGQDPFTTVQLPQAILALKQGVGRLIRSEQDHGVLVIGDARLVHRPYGQQFLASLPAMSRTRELDNALIKLTQLREQ</sequence>
<evidence type="ECO:0000256" key="2">
    <source>
        <dbReference type="ARBA" id="ARBA00022801"/>
    </source>
</evidence>
<feature type="domain" description="Helicase ATP-binding" evidence="5">
    <location>
        <begin position="17"/>
        <end position="281"/>
    </location>
</feature>
<dbReference type="PROSITE" id="PS51193">
    <property type="entry name" value="HELICASE_ATP_BIND_2"/>
    <property type="match status" value="1"/>
</dbReference>
<evidence type="ECO:0000256" key="4">
    <source>
        <dbReference type="ARBA" id="ARBA00038058"/>
    </source>
</evidence>
<keyword evidence="3" id="KW-0067">ATP-binding</keyword>
<keyword evidence="6" id="KW-0347">Helicase</keyword>
<keyword evidence="2" id="KW-0378">Hydrolase</keyword>
<gene>
    <name evidence="6" type="ORF">FCL42_15975</name>
</gene>
<dbReference type="GO" id="GO:0003678">
    <property type="term" value="F:DNA helicase activity"/>
    <property type="evidence" value="ECO:0007669"/>
    <property type="project" value="TreeGrafter"/>
</dbReference>
<reference evidence="6 7" key="1">
    <citation type="submission" date="2019-04" db="EMBL/GenBank/DDBJ databases">
        <authorList>
            <person name="Hwang J.C."/>
        </authorList>
    </citation>
    <scope>NUCLEOTIDE SEQUENCE [LARGE SCALE GENOMIC DNA]</scope>
    <source>
        <strain evidence="6 7">IMCC35002</strain>
    </source>
</reference>
<organism evidence="6 7">
    <name type="scientific">Ferrimonas aestuarii</name>
    <dbReference type="NCBI Taxonomy" id="2569539"/>
    <lineage>
        <taxon>Bacteria</taxon>
        <taxon>Pseudomonadati</taxon>
        <taxon>Pseudomonadota</taxon>
        <taxon>Gammaproteobacteria</taxon>
        <taxon>Alteromonadales</taxon>
        <taxon>Ferrimonadaceae</taxon>
        <taxon>Ferrimonas</taxon>
    </lineage>
</organism>
<dbReference type="InterPro" id="IPR014001">
    <property type="entry name" value="Helicase_ATP-bd"/>
</dbReference>
<accession>A0A4U1BPR1</accession>
<comment type="similarity">
    <text evidence="4">Belongs to the helicase family. DinG subfamily.</text>
</comment>